<feature type="domain" description="EfeO-type cupredoxin-like" evidence="4">
    <location>
        <begin position="7"/>
        <end position="116"/>
    </location>
</feature>
<dbReference type="PROSITE" id="PS51257">
    <property type="entry name" value="PROKAR_LIPOPROTEIN"/>
    <property type="match status" value="1"/>
</dbReference>
<dbReference type="AlphaFoldDB" id="A0A1F6C5U3"/>
<keyword evidence="3" id="KW-0732">Signal</keyword>
<feature type="signal peptide" evidence="3">
    <location>
        <begin position="1"/>
        <end position="22"/>
    </location>
</feature>
<evidence type="ECO:0000259" key="4">
    <source>
        <dbReference type="Pfam" id="PF13473"/>
    </source>
</evidence>
<dbReference type="PANTHER" id="PTHR38439:SF3">
    <property type="entry name" value="COPPER-RESISTANT CUPROPROTEIN COPI"/>
    <property type="match status" value="1"/>
</dbReference>
<evidence type="ECO:0000313" key="6">
    <source>
        <dbReference type="Proteomes" id="UP000178606"/>
    </source>
</evidence>
<gene>
    <name evidence="5" type="ORF">A3F84_07145</name>
</gene>
<dbReference type="Pfam" id="PF13473">
    <property type="entry name" value="Cupredoxin_1"/>
    <property type="match status" value="1"/>
</dbReference>
<dbReference type="Proteomes" id="UP000178606">
    <property type="component" value="Unassembled WGS sequence"/>
</dbReference>
<keyword evidence="2" id="KW-0186">Copper</keyword>
<dbReference type="EMBL" id="MFKF01000401">
    <property type="protein sequence ID" value="OGG44524.1"/>
    <property type="molecule type" value="Genomic_DNA"/>
</dbReference>
<dbReference type="PANTHER" id="PTHR38439">
    <property type="entry name" value="AURACYANIN-B"/>
    <property type="match status" value="1"/>
</dbReference>
<dbReference type="GO" id="GO:0046872">
    <property type="term" value="F:metal ion binding"/>
    <property type="evidence" value="ECO:0007669"/>
    <property type="project" value="UniProtKB-KW"/>
</dbReference>
<dbReference type="InterPro" id="IPR028096">
    <property type="entry name" value="EfeO_Cupredoxin"/>
</dbReference>
<dbReference type="SUPFAM" id="SSF49503">
    <property type="entry name" value="Cupredoxins"/>
    <property type="match status" value="1"/>
</dbReference>
<dbReference type="Gene3D" id="2.60.40.420">
    <property type="entry name" value="Cupredoxins - blue copper proteins"/>
    <property type="match status" value="1"/>
</dbReference>
<dbReference type="CDD" id="cd00920">
    <property type="entry name" value="Cupredoxin"/>
    <property type="match status" value="1"/>
</dbReference>
<keyword evidence="1" id="KW-0479">Metal-binding</keyword>
<evidence type="ECO:0000256" key="3">
    <source>
        <dbReference type="SAM" id="SignalP"/>
    </source>
</evidence>
<evidence type="ECO:0000256" key="2">
    <source>
        <dbReference type="ARBA" id="ARBA00023008"/>
    </source>
</evidence>
<dbReference type="PROSITE" id="PS00196">
    <property type="entry name" value="COPPER_BLUE"/>
    <property type="match status" value="1"/>
</dbReference>
<organism evidence="5 6">
    <name type="scientific">Handelsmanbacteria sp. (strain RIFCSPLOWO2_12_FULL_64_10)</name>
    <dbReference type="NCBI Taxonomy" id="1817868"/>
    <lineage>
        <taxon>Bacteria</taxon>
        <taxon>Candidatus Handelsmaniibacteriota</taxon>
    </lineage>
</organism>
<dbReference type="InterPro" id="IPR008972">
    <property type="entry name" value="Cupredoxin"/>
</dbReference>
<accession>A0A1F6C5U3</accession>
<protein>
    <recommendedName>
        <fullName evidence="4">EfeO-type cupredoxin-like domain-containing protein</fullName>
    </recommendedName>
</protein>
<proteinExistence type="predicted"/>
<comment type="caution">
    <text evidence="5">The sequence shown here is derived from an EMBL/GenBank/DDBJ whole genome shotgun (WGS) entry which is preliminary data.</text>
</comment>
<feature type="chain" id="PRO_5009523245" description="EfeO-type cupredoxin-like domain-containing protein" evidence="3">
    <location>
        <begin position="23"/>
        <end position="119"/>
    </location>
</feature>
<reference evidence="5 6" key="1">
    <citation type="journal article" date="2016" name="Nat. Commun.">
        <title>Thousands of microbial genomes shed light on interconnected biogeochemical processes in an aquifer system.</title>
        <authorList>
            <person name="Anantharaman K."/>
            <person name="Brown C.T."/>
            <person name="Hug L.A."/>
            <person name="Sharon I."/>
            <person name="Castelle C.J."/>
            <person name="Probst A.J."/>
            <person name="Thomas B.C."/>
            <person name="Singh A."/>
            <person name="Wilkins M.J."/>
            <person name="Karaoz U."/>
            <person name="Brodie E.L."/>
            <person name="Williams K.H."/>
            <person name="Hubbard S.S."/>
            <person name="Banfield J.F."/>
        </authorList>
    </citation>
    <scope>NUCLEOTIDE SEQUENCE [LARGE SCALE GENOMIC DNA]</scope>
    <source>
        <strain evidence="6">RIFCSPLOWO2_12_FULL_64_10</strain>
    </source>
</reference>
<name>A0A1F6C5U3_HANXR</name>
<sequence>MRKRRTLAAIATVLLLSVAACNQSTNATVRFSDFEIKPSGFKAVVGQPFTLTLINAGRVRHNLQLDPAVTDIPLPAALNPGDRVSVTFTPRTAGTSDYWCAIPGHLEAGMKGTLTVEDR</sequence>
<evidence type="ECO:0000313" key="5">
    <source>
        <dbReference type="EMBL" id="OGG44524.1"/>
    </source>
</evidence>
<dbReference type="InterPro" id="IPR028871">
    <property type="entry name" value="BlueCu_1_BS"/>
</dbReference>
<dbReference type="InterPro" id="IPR050845">
    <property type="entry name" value="Cu-binding_ET"/>
</dbReference>
<evidence type="ECO:0000256" key="1">
    <source>
        <dbReference type="ARBA" id="ARBA00022723"/>
    </source>
</evidence>